<keyword evidence="7" id="KW-1185">Reference proteome</keyword>
<evidence type="ECO:0000256" key="1">
    <source>
        <dbReference type="ARBA" id="ARBA00022729"/>
    </source>
</evidence>
<dbReference type="PANTHER" id="PTHR11878:SF65">
    <property type="entry name" value="NA_CA-EXCHANGE PROTEIN, ISOFORM G"/>
    <property type="match status" value="1"/>
</dbReference>
<name>A0ABY5Y934_9FLAO</name>
<keyword evidence="4" id="KW-0406">Ion transport</keyword>
<evidence type="ECO:0000259" key="5">
    <source>
        <dbReference type="SMART" id="SM00237"/>
    </source>
</evidence>
<dbReference type="Gene3D" id="2.60.40.2030">
    <property type="match status" value="2"/>
</dbReference>
<feature type="domain" description="Calx-beta" evidence="5">
    <location>
        <begin position="67"/>
        <end position="167"/>
    </location>
</feature>
<dbReference type="InterPro" id="IPR003644">
    <property type="entry name" value="Calx_beta"/>
</dbReference>
<dbReference type="RefSeq" id="WP_260573478.1">
    <property type="nucleotide sequence ID" value="NZ_CP104205.1"/>
</dbReference>
<dbReference type="InterPro" id="IPR038081">
    <property type="entry name" value="CalX-like_sf"/>
</dbReference>
<evidence type="ECO:0000256" key="2">
    <source>
        <dbReference type="ARBA" id="ARBA00022737"/>
    </source>
</evidence>
<dbReference type="InterPro" id="IPR051171">
    <property type="entry name" value="CaCA"/>
</dbReference>
<dbReference type="SUPFAM" id="SSF141072">
    <property type="entry name" value="CalX-like"/>
    <property type="match status" value="2"/>
</dbReference>
<dbReference type="Pfam" id="PF03160">
    <property type="entry name" value="Calx-beta"/>
    <property type="match status" value="1"/>
</dbReference>
<keyword evidence="3" id="KW-0106">Calcium</keyword>
<dbReference type="InterPro" id="IPR044023">
    <property type="entry name" value="Ig_7"/>
</dbReference>
<dbReference type="SMART" id="SM00237">
    <property type="entry name" value="Calx_beta"/>
    <property type="match status" value="1"/>
</dbReference>
<dbReference type="Pfam" id="PF19081">
    <property type="entry name" value="Ig_7"/>
    <property type="match status" value="1"/>
</dbReference>
<proteinExistence type="predicted"/>
<keyword evidence="4" id="KW-0813">Transport</keyword>
<dbReference type="EMBL" id="CP104205">
    <property type="protein sequence ID" value="UWX55522.1"/>
    <property type="molecule type" value="Genomic_DNA"/>
</dbReference>
<evidence type="ECO:0000313" key="7">
    <source>
        <dbReference type="Proteomes" id="UP001059209"/>
    </source>
</evidence>
<dbReference type="Proteomes" id="UP001059209">
    <property type="component" value="Chromosome"/>
</dbReference>
<accession>A0ABY5Y934</accession>
<organism evidence="6 7">
    <name type="scientific">Maribacter litopenaei</name>
    <dbReference type="NCBI Taxonomy" id="2976127"/>
    <lineage>
        <taxon>Bacteria</taxon>
        <taxon>Pseudomonadati</taxon>
        <taxon>Bacteroidota</taxon>
        <taxon>Flavobacteriia</taxon>
        <taxon>Flavobacteriales</taxon>
        <taxon>Flavobacteriaceae</taxon>
        <taxon>Maribacter</taxon>
    </lineage>
</organism>
<evidence type="ECO:0000256" key="3">
    <source>
        <dbReference type="ARBA" id="ARBA00022837"/>
    </source>
</evidence>
<sequence>MVNYTVGGSATAGTDYSAITNSVTIPNNQQSATVAITPINDAVQEGTETVVLTLQPSAAYDLGTTTATVNIADNDQATLTISDVTANENDPSGEMVFEVELDIAVTGGTTVFYTVTSGTATGGGVDYTGSVGNLTFTGTAGEIETITVALVDDEILEESETFTVQLALPSNGVQRANGGTATGTINDDDNCVAAPELDTTKETTFCGVESTTGPTPIFQNTTITSLNDYTSTTPPAGRAGQTILTWSTSSNPLNEGGYLLPSQVANPTLQGSYYGFFLDDNGTATNFDDDCASGTIEVELTLNIIPEILEVTNGEACGTGTVQLSAVATGGALLNWYDAIDADTPLGAGDTFITPSISETSSFYVEAVSNGCASERVEVIATIGIEPTTGTVTNGGACSVAAFGNTVVDLDSRLVGASTGTWATNGNMLTINADNEVDFVGFPSGQYTFTYTTNVATAPCTDISVDVVITVSDCNVDDDNDGLLTGEEFALDLDPNNP</sequence>
<dbReference type="PANTHER" id="PTHR11878">
    <property type="entry name" value="SODIUM/CALCIUM EXCHANGER"/>
    <property type="match status" value="1"/>
</dbReference>
<keyword evidence="2" id="KW-0677">Repeat</keyword>
<evidence type="ECO:0000256" key="4">
    <source>
        <dbReference type="ARBA" id="ARBA00023065"/>
    </source>
</evidence>
<reference evidence="6" key="1">
    <citation type="submission" date="2022-09" db="EMBL/GenBank/DDBJ databases">
        <title>Maribacter litopenaei sp. nov., isolated from the intestinal tract of the Pacific White Shrimp, Litopenaeus vannamei.</title>
        <authorList>
            <person name="Kim S.Y."/>
            <person name="Hwang C.Y."/>
        </authorList>
    </citation>
    <scope>NUCLEOTIDE SEQUENCE</scope>
    <source>
        <strain evidence="6">HL-LV01</strain>
    </source>
</reference>
<keyword evidence="1" id="KW-0732">Signal</keyword>
<gene>
    <name evidence="6" type="ORF">NYZ99_03185</name>
</gene>
<protein>
    <recommendedName>
        <fullName evidence="5">Calx-beta domain-containing protein</fullName>
    </recommendedName>
</protein>
<evidence type="ECO:0000313" key="6">
    <source>
        <dbReference type="EMBL" id="UWX55522.1"/>
    </source>
</evidence>